<dbReference type="GO" id="GO:0005634">
    <property type="term" value="C:nucleus"/>
    <property type="evidence" value="ECO:0007669"/>
    <property type="project" value="UniProtKB-SubCell"/>
</dbReference>
<keyword evidence="5" id="KW-1133">Transmembrane helix</keyword>
<evidence type="ECO:0000256" key="3">
    <source>
        <dbReference type="ARBA" id="ARBA00022692"/>
    </source>
</evidence>
<dbReference type="InterPro" id="IPR036638">
    <property type="entry name" value="HLH_DNA-bd_sf"/>
</dbReference>
<dbReference type="PANTHER" id="PTHR46062:SF1">
    <property type="entry name" value="LP12374P"/>
    <property type="match status" value="1"/>
</dbReference>
<keyword evidence="4" id="KW-0256">Endoplasmic reticulum</keyword>
<dbReference type="SUPFAM" id="SSF47459">
    <property type="entry name" value="HLH, helix-loop-helix DNA-binding domain"/>
    <property type="match status" value="1"/>
</dbReference>
<dbReference type="AlphaFoldDB" id="A0A0N5AE33"/>
<evidence type="ECO:0000256" key="8">
    <source>
        <dbReference type="ARBA" id="ARBA00023136"/>
    </source>
</evidence>
<organism evidence="12 13">
    <name type="scientific">Syphacia muris</name>
    <dbReference type="NCBI Taxonomy" id="451379"/>
    <lineage>
        <taxon>Eukaryota</taxon>
        <taxon>Metazoa</taxon>
        <taxon>Ecdysozoa</taxon>
        <taxon>Nematoda</taxon>
        <taxon>Chromadorea</taxon>
        <taxon>Rhabditida</taxon>
        <taxon>Spirurina</taxon>
        <taxon>Oxyuridomorpha</taxon>
        <taxon>Oxyuroidea</taxon>
        <taxon>Oxyuridae</taxon>
        <taxon>Syphacia</taxon>
    </lineage>
</organism>
<keyword evidence="12" id="KW-1185">Reference proteome</keyword>
<reference evidence="13" key="1">
    <citation type="submission" date="2016-04" db="UniProtKB">
        <authorList>
            <consortium name="WormBaseParasite"/>
        </authorList>
    </citation>
    <scope>IDENTIFICATION</scope>
</reference>
<dbReference type="GO" id="GO:0000981">
    <property type="term" value="F:DNA-binding transcription factor activity, RNA polymerase II-specific"/>
    <property type="evidence" value="ECO:0007669"/>
    <property type="project" value="TreeGrafter"/>
</dbReference>
<protein>
    <submittedName>
        <fullName evidence="13">BHLH domain-containing protein</fullName>
    </submittedName>
</protein>
<dbReference type="SMART" id="SM00353">
    <property type="entry name" value="HLH"/>
    <property type="match status" value="1"/>
</dbReference>
<keyword evidence="9" id="KW-0804">Transcription</keyword>
<evidence type="ECO:0000256" key="2">
    <source>
        <dbReference type="ARBA" id="ARBA00004477"/>
    </source>
</evidence>
<evidence type="ECO:0000256" key="5">
    <source>
        <dbReference type="ARBA" id="ARBA00022989"/>
    </source>
</evidence>
<evidence type="ECO:0000313" key="12">
    <source>
        <dbReference type="Proteomes" id="UP000046393"/>
    </source>
</evidence>
<dbReference type="GO" id="GO:0046983">
    <property type="term" value="F:protein dimerization activity"/>
    <property type="evidence" value="ECO:0007669"/>
    <property type="project" value="InterPro"/>
</dbReference>
<evidence type="ECO:0000256" key="10">
    <source>
        <dbReference type="ARBA" id="ARBA00023242"/>
    </source>
</evidence>
<dbReference type="PANTHER" id="PTHR46062">
    <property type="entry name" value="STEROL REGULATORY ELEMENT-BINDING PROTEIN"/>
    <property type="match status" value="1"/>
</dbReference>
<dbReference type="WBParaSite" id="SMUV_0000247301-mRNA-1">
    <property type="protein sequence ID" value="SMUV_0000247301-mRNA-1"/>
    <property type="gene ID" value="SMUV_0000247301"/>
</dbReference>
<evidence type="ECO:0000256" key="9">
    <source>
        <dbReference type="ARBA" id="ARBA00023163"/>
    </source>
</evidence>
<evidence type="ECO:0000256" key="6">
    <source>
        <dbReference type="ARBA" id="ARBA00023015"/>
    </source>
</evidence>
<dbReference type="Gene3D" id="4.10.280.10">
    <property type="entry name" value="Helix-loop-helix DNA-binding domain"/>
    <property type="match status" value="1"/>
</dbReference>
<evidence type="ECO:0000256" key="7">
    <source>
        <dbReference type="ARBA" id="ARBA00023125"/>
    </source>
</evidence>
<evidence type="ECO:0000256" key="4">
    <source>
        <dbReference type="ARBA" id="ARBA00022824"/>
    </source>
</evidence>
<dbReference type="PROSITE" id="PS50888">
    <property type="entry name" value="BHLH"/>
    <property type="match status" value="1"/>
</dbReference>
<dbReference type="Proteomes" id="UP000046393">
    <property type="component" value="Unplaced"/>
</dbReference>
<feature type="domain" description="BHLH" evidence="11">
    <location>
        <begin position="61"/>
        <end position="111"/>
    </location>
</feature>
<keyword evidence="8" id="KW-0472">Membrane</keyword>
<comment type="subcellular location">
    <subcellularLocation>
        <location evidence="2">Endoplasmic reticulum membrane</location>
        <topology evidence="2">Multi-pass membrane protein</topology>
    </subcellularLocation>
    <subcellularLocation>
        <location evidence="1">Nucleus</location>
    </subcellularLocation>
</comment>
<name>A0A0N5AE33_9BILA</name>
<dbReference type="Pfam" id="PF00010">
    <property type="entry name" value="HLH"/>
    <property type="match status" value="1"/>
</dbReference>
<evidence type="ECO:0000259" key="11">
    <source>
        <dbReference type="PROSITE" id="PS50888"/>
    </source>
</evidence>
<keyword evidence="6" id="KW-0805">Transcription regulation</keyword>
<dbReference type="GO" id="GO:0000978">
    <property type="term" value="F:RNA polymerase II cis-regulatory region sequence-specific DNA binding"/>
    <property type="evidence" value="ECO:0007669"/>
    <property type="project" value="TreeGrafter"/>
</dbReference>
<dbReference type="InterPro" id="IPR011598">
    <property type="entry name" value="bHLH_dom"/>
</dbReference>
<keyword evidence="3" id="KW-0812">Transmembrane</keyword>
<keyword evidence="10" id="KW-0539">Nucleus</keyword>
<dbReference type="STRING" id="451379.A0A0N5AE33"/>
<evidence type="ECO:0000256" key="1">
    <source>
        <dbReference type="ARBA" id="ARBA00004123"/>
    </source>
</evidence>
<proteinExistence type="predicted"/>
<dbReference type="GO" id="GO:0005789">
    <property type="term" value="C:endoplasmic reticulum membrane"/>
    <property type="evidence" value="ECO:0007669"/>
    <property type="project" value="UniProtKB-SubCell"/>
</dbReference>
<evidence type="ECO:0000313" key="13">
    <source>
        <dbReference type="WBParaSite" id="SMUV_0000247301-mRNA-1"/>
    </source>
</evidence>
<keyword evidence="7" id="KW-0238">DNA-binding</keyword>
<sequence length="633" mass="73274">MIYNCGIFPSFYDSDLEQNWNCLSMQLENYAHKVSFLFARENENSFSFSIKMLHILASKVKRRTPHNMIEKKYRSTINDAIRELKNIVSSPDEKLSKSGVLRSTLNYIYVLKQEKRKLQEEVYFENFVYSPIVRPCFIWSVNIFVIICFLTRLLVFGEPVVDADSSAWTYFLKLRKNACSCIKAGDYKGAERNLRECLKVLERPLPTTKYDEYVSVIWQVIRHILNSIWIGRCFSRIQRSASKTVPVVCRSHAQTAIVYHLLNQIYLTQLQEDCNELPGLNFALCAVNLAESAGCSSNGLSHALMADIYFNAALQMKLFFPSFIAYFIRRAKSHIKATEEGVKRKFMWLFHPLARNFLNCRLSLFEQLRGRSKLNFLKVFNSKPVERLLAVVKMKLLKSLVEELDSSSGVGISYFCEVSNLLLTICTIVSELDVTSFDGQGDEVCSWWTNAFICALYWREHKYGSAADHFAAVRRCPKKLLTEPISLALGHALCSRKLCIHDRDNIKFPRIVWFHSSLSIVRLRSLAVIDHDFHSNLIEFITVIRLLSLEWLLISVFDVWQTSLNYAKPYWQQLPEILTTYRSLAKKDEKCKHKVSINVYELVSRVLNGVNPINTWNDLEVFYQSNTVKLLTT</sequence>
<accession>A0A0N5AE33</accession>